<proteinExistence type="predicted"/>
<evidence type="ECO:0000256" key="5">
    <source>
        <dbReference type="SAM" id="SignalP"/>
    </source>
</evidence>
<feature type="chain" id="PRO_5039141974" evidence="5">
    <location>
        <begin position="23"/>
        <end position="297"/>
    </location>
</feature>
<keyword evidence="4" id="KW-0472">Membrane</keyword>
<feature type="domain" description="ABC-type glycine betaine transport system substrate-binding" evidence="6">
    <location>
        <begin position="42"/>
        <end position="283"/>
    </location>
</feature>
<dbReference type="Pfam" id="PF04069">
    <property type="entry name" value="OpuAC"/>
    <property type="match status" value="1"/>
</dbReference>
<keyword evidence="8" id="KW-1185">Reference proteome</keyword>
<feature type="signal peptide" evidence="5">
    <location>
        <begin position="1"/>
        <end position="22"/>
    </location>
</feature>
<dbReference type="AlphaFoldDB" id="A0A1I2DNN0"/>
<dbReference type="SUPFAM" id="SSF53850">
    <property type="entry name" value="Periplasmic binding protein-like II"/>
    <property type="match status" value="1"/>
</dbReference>
<keyword evidence="2" id="KW-0813">Transport</keyword>
<dbReference type="GO" id="GO:0031460">
    <property type="term" value="P:glycine betaine transport"/>
    <property type="evidence" value="ECO:0007669"/>
    <property type="project" value="TreeGrafter"/>
</dbReference>
<evidence type="ECO:0000256" key="3">
    <source>
        <dbReference type="ARBA" id="ARBA00022475"/>
    </source>
</evidence>
<name>A0A1I2DNN0_9BACI</name>
<evidence type="ECO:0000256" key="1">
    <source>
        <dbReference type="ARBA" id="ARBA00004236"/>
    </source>
</evidence>
<evidence type="ECO:0000256" key="4">
    <source>
        <dbReference type="ARBA" id="ARBA00023136"/>
    </source>
</evidence>
<protein>
    <submittedName>
        <fullName evidence="7">Glycine betaine/proline transport system substrate-binding protein</fullName>
    </submittedName>
</protein>
<dbReference type="CDD" id="cd13639">
    <property type="entry name" value="PBP2_OpuAC_like"/>
    <property type="match status" value="1"/>
</dbReference>
<evidence type="ECO:0000313" key="8">
    <source>
        <dbReference type="Proteomes" id="UP000199516"/>
    </source>
</evidence>
<evidence type="ECO:0000313" key="7">
    <source>
        <dbReference type="EMBL" id="SFE81883.1"/>
    </source>
</evidence>
<dbReference type="GO" id="GO:0005275">
    <property type="term" value="F:amine transmembrane transporter activity"/>
    <property type="evidence" value="ECO:0007669"/>
    <property type="project" value="TreeGrafter"/>
</dbReference>
<dbReference type="GO" id="GO:0015226">
    <property type="term" value="F:carnitine transmembrane transporter activity"/>
    <property type="evidence" value="ECO:0007669"/>
    <property type="project" value="TreeGrafter"/>
</dbReference>
<evidence type="ECO:0000256" key="2">
    <source>
        <dbReference type="ARBA" id="ARBA00022448"/>
    </source>
</evidence>
<keyword evidence="3" id="KW-1003">Cell membrane</keyword>
<dbReference type="GO" id="GO:0043190">
    <property type="term" value="C:ATP-binding cassette (ABC) transporter complex"/>
    <property type="evidence" value="ECO:0007669"/>
    <property type="project" value="InterPro"/>
</dbReference>
<dbReference type="PANTHER" id="PTHR47737:SF1">
    <property type="entry name" value="GLYCINE BETAINE_PROLINE BETAINE TRANSPORT SYSTEM PERMEASE PROTEIN PROW"/>
    <property type="match status" value="1"/>
</dbReference>
<keyword evidence="5" id="KW-0732">Signal</keyword>
<organism evidence="7 8">
    <name type="scientific">Alteribacillus iranensis</name>
    <dbReference type="NCBI Taxonomy" id="930128"/>
    <lineage>
        <taxon>Bacteria</taxon>
        <taxon>Bacillati</taxon>
        <taxon>Bacillota</taxon>
        <taxon>Bacilli</taxon>
        <taxon>Bacillales</taxon>
        <taxon>Bacillaceae</taxon>
        <taxon>Alteribacillus</taxon>
    </lineage>
</organism>
<dbReference type="Gene3D" id="3.40.190.100">
    <property type="entry name" value="Glycine betaine-binding periplasmic protein, domain 2"/>
    <property type="match status" value="1"/>
</dbReference>
<dbReference type="Proteomes" id="UP000199516">
    <property type="component" value="Unassembled WGS sequence"/>
</dbReference>
<dbReference type="PANTHER" id="PTHR47737">
    <property type="entry name" value="GLYCINE BETAINE/PROLINE BETAINE TRANSPORT SYSTEM PERMEASE PROTEIN PROW"/>
    <property type="match status" value="1"/>
</dbReference>
<dbReference type="InterPro" id="IPR007210">
    <property type="entry name" value="ABC_Gly_betaine_transp_sub-bd"/>
</dbReference>
<dbReference type="RefSeq" id="WP_091661435.1">
    <property type="nucleotide sequence ID" value="NZ_FONT01000004.1"/>
</dbReference>
<dbReference type="STRING" id="930128.SAMN05192532_104181"/>
<reference evidence="7 8" key="1">
    <citation type="submission" date="2016-10" db="EMBL/GenBank/DDBJ databases">
        <authorList>
            <person name="de Groot N.N."/>
        </authorList>
    </citation>
    <scope>NUCLEOTIDE SEQUENCE [LARGE SCALE GENOMIC DNA]</scope>
    <source>
        <strain evidence="7 8">DSM 23995</strain>
    </source>
</reference>
<sequence length="297" mass="33880">MKKVLFSLMTVLLILMIAGCGAGDTEEENNEEAAEENTKDQTITFGVTPWTSTVPPTKIARLIVEDMGYEVEEISADVSSIYVGLSRGDISAYMDSWMPVHETYLNKYEENVEKTAKSYGPTESGVVVPEYMEDVEKVSDLKGKEEMLDHTFYGLEKGGSNAEVIDDFIEEYDLDLEQLNSSEGGMLAEARRHMTDEEPVVFYGWRPHTMFNKMDIKVLEDEKKVKEDSSVYVMTNKELKESAPDVYEFLSNWSIEIDDLEEMMMKIEDEGQDPEEVAREWVDNNQDKVNEMINGEE</sequence>
<evidence type="ECO:0000259" key="6">
    <source>
        <dbReference type="Pfam" id="PF04069"/>
    </source>
</evidence>
<gene>
    <name evidence="7" type="ORF">SAMN05192532_104181</name>
</gene>
<dbReference type="EMBL" id="FONT01000004">
    <property type="protein sequence ID" value="SFE81883.1"/>
    <property type="molecule type" value="Genomic_DNA"/>
</dbReference>
<accession>A0A1I2DNN0</accession>
<dbReference type="Gene3D" id="3.40.190.10">
    <property type="entry name" value="Periplasmic binding protein-like II"/>
    <property type="match status" value="1"/>
</dbReference>
<dbReference type="OrthoDB" id="9787902at2"/>
<dbReference type="GO" id="GO:0015871">
    <property type="term" value="P:choline transport"/>
    <property type="evidence" value="ECO:0007669"/>
    <property type="project" value="TreeGrafter"/>
</dbReference>
<comment type="subcellular location">
    <subcellularLocation>
        <location evidence="1">Cell membrane</location>
    </subcellularLocation>
</comment>
<dbReference type="PROSITE" id="PS51257">
    <property type="entry name" value="PROKAR_LIPOPROTEIN"/>
    <property type="match status" value="1"/>
</dbReference>